<proteinExistence type="predicted"/>
<gene>
    <name evidence="6" type="ORF">SAMN04488518_11911</name>
</gene>
<dbReference type="InterPro" id="IPR001647">
    <property type="entry name" value="HTH_TetR"/>
</dbReference>
<dbReference type="PROSITE" id="PS50977">
    <property type="entry name" value="HTH_TETR_2"/>
    <property type="match status" value="1"/>
</dbReference>
<dbReference type="Gene3D" id="1.10.357.10">
    <property type="entry name" value="Tetracycline Repressor, domain 2"/>
    <property type="match status" value="1"/>
</dbReference>
<feature type="domain" description="HTH tetR-type" evidence="5">
    <location>
        <begin position="6"/>
        <end position="66"/>
    </location>
</feature>
<dbReference type="RefSeq" id="WP_093523851.1">
    <property type="nucleotide sequence ID" value="NZ_FOSK01000019.1"/>
</dbReference>
<keyword evidence="3" id="KW-0804">Transcription</keyword>
<dbReference type="SUPFAM" id="SSF48498">
    <property type="entry name" value="Tetracyclin repressor-like, C-terminal domain"/>
    <property type="match status" value="1"/>
</dbReference>
<comment type="caution">
    <text evidence="6">The sequence shown here is derived from an EMBL/GenBank/DDBJ whole genome shotgun (WGS) entry which is preliminary data.</text>
</comment>
<dbReference type="InterPro" id="IPR050109">
    <property type="entry name" value="HTH-type_TetR-like_transc_reg"/>
</dbReference>
<dbReference type="SUPFAM" id="SSF46689">
    <property type="entry name" value="Homeodomain-like"/>
    <property type="match status" value="1"/>
</dbReference>
<evidence type="ECO:0000256" key="4">
    <source>
        <dbReference type="PROSITE-ProRule" id="PRU00335"/>
    </source>
</evidence>
<dbReference type="InterPro" id="IPR041490">
    <property type="entry name" value="KstR2_TetR_C"/>
</dbReference>
<keyword evidence="1" id="KW-0805">Transcription regulation</keyword>
<dbReference type="EMBL" id="FOSK01000019">
    <property type="protein sequence ID" value="SFL16581.1"/>
    <property type="molecule type" value="Genomic_DNA"/>
</dbReference>
<reference evidence="6 7" key="1">
    <citation type="submission" date="2016-10" db="EMBL/GenBank/DDBJ databases">
        <authorList>
            <person name="Varghese N."/>
            <person name="Submissions S."/>
        </authorList>
    </citation>
    <scope>NUCLEOTIDE SEQUENCE [LARGE SCALE GENOMIC DNA]</scope>
    <source>
        <strain evidence="6 7">DSM 16392</strain>
    </source>
</reference>
<dbReference type="Gene3D" id="1.10.10.60">
    <property type="entry name" value="Homeodomain-like"/>
    <property type="match status" value="1"/>
</dbReference>
<dbReference type="InterPro" id="IPR036271">
    <property type="entry name" value="Tet_transcr_reg_TetR-rel_C_sf"/>
</dbReference>
<evidence type="ECO:0000259" key="5">
    <source>
        <dbReference type="PROSITE" id="PS50977"/>
    </source>
</evidence>
<keyword evidence="2 4" id="KW-0238">DNA-binding</keyword>
<evidence type="ECO:0000313" key="7">
    <source>
        <dbReference type="Proteomes" id="UP000199598"/>
    </source>
</evidence>
<dbReference type="InterPro" id="IPR009057">
    <property type="entry name" value="Homeodomain-like_sf"/>
</dbReference>
<accession>A0A1I4FJE7</accession>
<evidence type="ECO:0000256" key="3">
    <source>
        <dbReference type="ARBA" id="ARBA00023163"/>
    </source>
</evidence>
<dbReference type="PROSITE" id="PS01081">
    <property type="entry name" value="HTH_TETR_1"/>
    <property type="match status" value="1"/>
</dbReference>
<dbReference type="PANTHER" id="PTHR30055">
    <property type="entry name" value="HTH-TYPE TRANSCRIPTIONAL REGULATOR RUTR"/>
    <property type="match status" value="1"/>
</dbReference>
<dbReference type="Pfam" id="PF17932">
    <property type="entry name" value="TetR_C_24"/>
    <property type="match status" value="1"/>
</dbReference>
<evidence type="ECO:0000256" key="2">
    <source>
        <dbReference type="ARBA" id="ARBA00023125"/>
    </source>
</evidence>
<name>A0A1I4FJE7_9HYPH</name>
<organism evidence="6 7">
    <name type="scientific">Pseudovibrio ascidiaceicola</name>
    <dbReference type="NCBI Taxonomy" id="285279"/>
    <lineage>
        <taxon>Bacteria</taxon>
        <taxon>Pseudomonadati</taxon>
        <taxon>Pseudomonadota</taxon>
        <taxon>Alphaproteobacteria</taxon>
        <taxon>Hyphomicrobiales</taxon>
        <taxon>Stappiaceae</taxon>
        <taxon>Pseudovibrio</taxon>
    </lineage>
</organism>
<dbReference type="PRINTS" id="PR00455">
    <property type="entry name" value="HTHTETR"/>
</dbReference>
<dbReference type="PANTHER" id="PTHR30055:SF234">
    <property type="entry name" value="HTH-TYPE TRANSCRIPTIONAL REGULATOR BETI"/>
    <property type="match status" value="1"/>
</dbReference>
<dbReference type="InterPro" id="IPR023772">
    <property type="entry name" value="DNA-bd_HTH_TetR-type_CS"/>
</dbReference>
<evidence type="ECO:0000313" key="6">
    <source>
        <dbReference type="EMBL" id="SFL16581.1"/>
    </source>
</evidence>
<dbReference type="Proteomes" id="UP000199598">
    <property type="component" value="Unassembled WGS sequence"/>
</dbReference>
<sequence length="211" mass="23774">MIEDLSRSQQEILDAAAECFMRMGPDVASIDDIAGLLGSTKGRVYHHFRSKGELLYAVRLRSVSLLMERVSPIAAQDIPPVEKLRAMSIAHVLRILKFLSYHRVVSEDTRMFFRGAAKPHETQMIEQIIEMRRAYENLYRGVLTEGIEAGVFAKQSVSITLHSIIILMNGPCFWYSPRAEQTDKDLEEIARSVSDLVLRAVVADPALLEEA</sequence>
<dbReference type="Pfam" id="PF00440">
    <property type="entry name" value="TetR_N"/>
    <property type="match status" value="1"/>
</dbReference>
<keyword evidence="7" id="KW-1185">Reference proteome</keyword>
<feature type="DNA-binding region" description="H-T-H motif" evidence="4">
    <location>
        <begin position="29"/>
        <end position="48"/>
    </location>
</feature>
<protein>
    <submittedName>
        <fullName evidence="6">Transcriptional regulator, TetR family</fullName>
    </submittedName>
</protein>
<evidence type="ECO:0000256" key="1">
    <source>
        <dbReference type="ARBA" id="ARBA00023015"/>
    </source>
</evidence>